<keyword evidence="3" id="KW-1185">Reference proteome</keyword>
<organism evidence="2 3">
    <name type="scientific">Blastococcus colisei</name>
    <dbReference type="NCBI Taxonomy" id="1564162"/>
    <lineage>
        <taxon>Bacteria</taxon>
        <taxon>Bacillati</taxon>
        <taxon>Actinomycetota</taxon>
        <taxon>Actinomycetes</taxon>
        <taxon>Geodermatophilales</taxon>
        <taxon>Geodermatophilaceae</taxon>
        <taxon>Blastococcus</taxon>
    </lineage>
</organism>
<accession>A0A543PEC2</accession>
<proteinExistence type="predicted"/>
<evidence type="ECO:0000313" key="2">
    <source>
        <dbReference type="EMBL" id="TQN42438.1"/>
    </source>
</evidence>
<feature type="compositionally biased region" description="Low complexity" evidence="1">
    <location>
        <begin position="26"/>
        <end position="41"/>
    </location>
</feature>
<gene>
    <name evidence="2" type="ORF">FHU33_1838</name>
</gene>
<evidence type="ECO:0000313" key="3">
    <source>
        <dbReference type="Proteomes" id="UP000319865"/>
    </source>
</evidence>
<dbReference type="EMBL" id="VFQE01000001">
    <property type="protein sequence ID" value="TQN42438.1"/>
    <property type="molecule type" value="Genomic_DNA"/>
</dbReference>
<name>A0A543PEC2_9ACTN</name>
<evidence type="ECO:0000256" key="1">
    <source>
        <dbReference type="SAM" id="MobiDB-lite"/>
    </source>
</evidence>
<dbReference type="AlphaFoldDB" id="A0A543PEC2"/>
<reference evidence="2 3" key="1">
    <citation type="submission" date="2019-06" db="EMBL/GenBank/DDBJ databases">
        <title>Sequencing the genomes of 1000 actinobacteria strains.</title>
        <authorList>
            <person name="Klenk H.-P."/>
        </authorList>
    </citation>
    <scope>NUCLEOTIDE SEQUENCE [LARGE SCALE GENOMIC DNA]</scope>
    <source>
        <strain evidence="2 3">DSM 46837</strain>
    </source>
</reference>
<dbReference type="RefSeq" id="WP_142025071.1">
    <property type="nucleotide sequence ID" value="NZ_VFQE01000001.1"/>
</dbReference>
<comment type="caution">
    <text evidence="2">The sequence shown here is derived from an EMBL/GenBank/DDBJ whole genome shotgun (WGS) entry which is preliminary data.</text>
</comment>
<feature type="region of interest" description="Disordered" evidence="1">
    <location>
        <begin position="1"/>
        <end position="49"/>
    </location>
</feature>
<dbReference type="Proteomes" id="UP000319865">
    <property type="component" value="Unassembled WGS sequence"/>
</dbReference>
<protein>
    <submittedName>
        <fullName evidence="2">Uncharacterized protein</fullName>
    </submittedName>
</protein>
<dbReference type="OrthoDB" id="5195330at2"/>
<sequence length="83" mass="9219">MTVQDTRDLVTTPLVPAPRGAEDDTAAAPAPVRRRTTAPPAGEFPWPEPWHYSRGARPRSEFWDVATASWRSRGPVVAPQRNE</sequence>